<dbReference type="PANTHER" id="PTHR46401:SF2">
    <property type="entry name" value="GLYCOSYLTRANSFERASE WBBK-RELATED"/>
    <property type="match status" value="1"/>
</dbReference>
<reference evidence="3" key="2">
    <citation type="submission" date="2020-09" db="EMBL/GenBank/DDBJ databases">
        <authorList>
            <person name="Sun Q."/>
            <person name="Zhou Y."/>
        </authorList>
    </citation>
    <scope>NUCLEOTIDE SEQUENCE</scope>
    <source>
        <strain evidence="3">CGMCC 1.15448</strain>
    </source>
</reference>
<gene>
    <name evidence="3" type="ORF">GCM10011511_36430</name>
</gene>
<name>A0A8J2UFA7_9BACT</name>
<keyword evidence="4" id="KW-1185">Reference proteome</keyword>
<organism evidence="3 4">
    <name type="scientific">Puia dinghuensis</name>
    <dbReference type="NCBI Taxonomy" id="1792502"/>
    <lineage>
        <taxon>Bacteria</taxon>
        <taxon>Pseudomonadati</taxon>
        <taxon>Bacteroidota</taxon>
        <taxon>Chitinophagia</taxon>
        <taxon>Chitinophagales</taxon>
        <taxon>Chitinophagaceae</taxon>
        <taxon>Puia</taxon>
    </lineage>
</organism>
<dbReference type="Proteomes" id="UP000607559">
    <property type="component" value="Unassembled WGS sequence"/>
</dbReference>
<dbReference type="SUPFAM" id="SSF53756">
    <property type="entry name" value="UDP-Glycosyltransferase/glycogen phosphorylase"/>
    <property type="match status" value="1"/>
</dbReference>
<evidence type="ECO:0000256" key="1">
    <source>
        <dbReference type="ARBA" id="ARBA00022679"/>
    </source>
</evidence>
<evidence type="ECO:0000313" key="3">
    <source>
        <dbReference type="EMBL" id="GGB09614.1"/>
    </source>
</evidence>
<dbReference type="EMBL" id="BMJC01000004">
    <property type="protein sequence ID" value="GGB09614.1"/>
    <property type="molecule type" value="Genomic_DNA"/>
</dbReference>
<dbReference type="Gene3D" id="3.40.50.2000">
    <property type="entry name" value="Glycogen Phosphorylase B"/>
    <property type="match status" value="2"/>
</dbReference>
<proteinExistence type="predicted"/>
<accession>A0A8J2UFA7</accession>
<dbReference type="PANTHER" id="PTHR46401">
    <property type="entry name" value="GLYCOSYLTRANSFERASE WBBK-RELATED"/>
    <property type="match status" value="1"/>
</dbReference>
<dbReference type="Pfam" id="PF00534">
    <property type="entry name" value="Glycos_transf_1"/>
    <property type="match status" value="1"/>
</dbReference>
<feature type="domain" description="Glycosyl transferase family 1" evidence="2">
    <location>
        <begin position="194"/>
        <end position="345"/>
    </location>
</feature>
<comment type="caution">
    <text evidence="3">The sequence shown here is derived from an EMBL/GenBank/DDBJ whole genome shotgun (WGS) entry which is preliminary data.</text>
</comment>
<evidence type="ECO:0000313" key="4">
    <source>
        <dbReference type="Proteomes" id="UP000607559"/>
    </source>
</evidence>
<dbReference type="GO" id="GO:0016757">
    <property type="term" value="F:glycosyltransferase activity"/>
    <property type="evidence" value="ECO:0007669"/>
    <property type="project" value="InterPro"/>
</dbReference>
<evidence type="ECO:0000259" key="2">
    <source>
        <dbReference type="Pfam" id="PF00534"/>
    </source>
</evidence>
<dbReference type="RefSeq" id="WP_188934328.1">
    <property type="nucleotide sequence ID" value="NZ_BMJC01000004.1"/>
</dbReference>
<sequence length="369" mass="40453">MLILLDCRPLQFAGPDSEKSRLLFSVAAALTRERDWQWLLLADKTTPPGSFPELPGQTLLIKRALPGRIGWRLWYDWQIPRLAKKHKANLVMLTGGVAAGDTLVPQCLWMPERADSTRGRGIPPVYAGRLGESLRRAAAVFCFSGRDRDWLTARVKTAADKLVVIYPSPVAAISPLPPVDRESLKAEFAQGKEYFFADVTAAREEGVIHLLKAFSLFKKRQLSNLQLVVTGIAAEGLQEKLDTYKYREAVHWRQPSAGISDRAHARLLAGAYAALFLFDGNSLGTSVLNAWKAGVPVLLTAGSRLQEMAGDAAIYADGADDAALAANLMSVYKDETLRSQLIQRGLTRIAEFGADRASAAVREAIDKII</sequence>
<keyword evidence="1" id="KW-0808">Transferase</keyword>
<dbReference type="GO" id="GO:0009103">
    <property type="term" value="P:lipopolysaccharide biosynthetic process"/>
    <property type="evidence" value="ECO:0007669"/>
    <property type="project" value="TreeGrafter"/>
</dbReference>
<dbReference type="AlphaFoldDB" id="A0A8J2UFA7"/>
<dbReference type="InterPro" id="IPR001296">
    <property type="entry name" value="Glyco_trans_1"/>
</dbReference>
<reference evidence="3" key="1">
    <citation type="journal article" date="2014" name="Int. J. Syst. Evol. Microbiol.">
        <title>Complete genome sequence of Corynebacterium casei LMG S-19264T (=DSM 44701T), isolated from a smear-ripened cheese.</title>
        <authorList>
            <consortium name="US DOE Joint Genome Institute (JGI-PGF)"/>
            <person name="Walter F."/>
            <person name="Albersmeier A."/>
            <person name="Kalinowski J."/>
            <person name="Ruckert C."/>
        </authorList>
    </citation>
    <scope>NUCLEOTIDE SEQUENCE</scope>
    <source>
        <strain evidence="3">CGMCC 1.15448</strain>
    </source>
</reference>
<protein>
    <recommendedName>
        <fullName evidence="2">Glycosyl transferase family 1 domain-containing protein</fullName>
    </recommendedName>
</protein>